<dbReference type="Gene3D" id="3.30.420.10">
    <property type="entry name" value="Ribonuclease H-like superfamily/Ribonuclease H"/>
    <property type="match status" value="1"/>
</dbReference>
<dbReference type="EMBL" id="JAHQIW010001308">
    <property type="protein sequence ID" value="KAJ1352132.1"/>
    <property type="molecule type" value="Genomic_DNA"/>
</dbReference>
<dbReference type="Proteomes" id="UP001196413">
    <property type="component" value="Unassembled WGS sequence"/>
</dbReference>
<keyword evidence="2" id="KW-1185">Reference proteome</keyword>
<protein>
    <submittedName>
        <fullName evidence="1">Uncharacterized protein</fullName>
    </submittedName>
</protein>
<dbReference type="GO" id="GO:0003676">
    <property type="term" value="F:nucleic acid binding"/>
    <property type="evidence" value="ECO:0007669"/>
    <property type="project" value="InterPro"/>
</dbReference>
<organism evidence="1 2">
    <name type="scientific">Parelaphostrongylus tenuis</name>
    <name type="common">Meningeal worm</name>
    <dbReference type="NCBI Taxonomy" id="148309"/>
    <lineage>
        <taxon>Eukaryota</taxon>
        <taxon>Metazoa</taxon>
        <taxon>Ecdysozoa</taxon>
        <taxon>Nematoda</taxon>
        <taxon>Chromadorea</taxon>
        <taxon>Rhabditida</taxon>
        <taxon>Rhabditina</taxon>
        <taxon>Rhabditomorpha</taxon>
        <taxon>Strongyloidea</taxon>
        <taxon>Metastrongylidae</taxon>
        <taxon>Parelaphostrongylus</taxon>
    </lineage>
</organism>
<dbReference type="InterPro" id="IPR036397">
    <property type="entry name" value="RNaseH_sf"/>
</dbReference>
<sequence length="127" mass="14543">MIVICHEVFRGAWPSKSPDLNPVDTLCSPQWRKNSSYLLHQSRSPQTALTSAWDEFAVKTCANIVGNVHQRLHKYIGARGAIEPTQDLVHTHFNRHVDRMDDDGYRADTYSVTIHFLTECWPSAYSE</sequence>
<dbReference type="AlphaFoldDB" id="A0AAD5MNR5"/>
<accession>A0AAD5MNR5</accession>
<gene>
    <name evidence="1" type="ORF">KIN20_008330</name>
</gene>
<evidence type="ECO:0000313" key="2">
    <source>
        <dbReference type="Proteomes" id="UP001196413"/>
    </source>
</evidence>
<reference evidence="1" key="1">
    <citation type="submission" date="2021-06" db="EMBL/GenBank/DDBJ databases">
        <title>Parelaphostrongylus tenuis whole genome reference sequence.</title>
        <authorList>
            <person name="Garwood T.J."/>
            <person name="Larsen P.A."/>
            <person name="Fountain-Jones N.M."/>
            <person name="Garbe J.R."/>
            <person name="Macchietto M.G."/>
            <person name="Kania S.A."/>
            <person name="Gerhold R.W."/>
            <person name="Richards J.E."/>
            <person name="Wolf T.M."/>
        </authorList>
    </citation>
    <scope>NUCLEOTIDE SEQUENCE</scope>
    <source>
        <strain evidence="1">MNPRO001-30</strain>
        <tissue evidence="1">Meninges</tissue>
    </source>
</reference>
<evidence type="ECO:0000313" key="1">
    <source>
        <dbReference type="EMBL" id="KAJ1352132.1"/>
    </source>
</evidence>
<comment type="caution">
    <text evidence="1">The sequence shown here is derived from an EMBL/GenBank/DDBJ whole genome shotgun (WGS) entry which is preliminary data.</text>
</comment>
<proteinExistence type="predicted"/>
<name>A0AAD5MNR5_PARTN</name>